<dbReference type="Pfam" id="PF03446">
    <property type="entry name" value="NAD_binding_2"/>
    <property type="match status" value="1"/>
</dbReference>
<dbReference type="InterPro" id="IPR008927">
    <property type="entry name" value="6-PGluconate_DH-like_C_sf"/>
</dbReference>
<dbReference type="SUPFAM" id="SSF48179">
    <property type="entry name" value="6-phosphogluconate dehydrogenase C-terminal domain-like"/>
    <property type="match status" value="1"/>
</dbReference>
<evidence type="ECO:0000259" key="5">
    <source>
        <dbReference type="Pfam" id="PF14833"/>
    </source>
</evidence>
<comment type="caution">
    <text evidence="6">The sequence shown here is derived from an EMBL/GenBank/DDBJ whole genome shotgun (WGS) entry which is preliminary data.</text>
</comment>
<dbReference type="PIRSF" id="PIRSF000103">
    <property type="entry name" value="HIBADH"/>
    <property type="match status" value="1"/>
</dbReference>
<accession>A0A932I117</accession>
<dbReference type="EMBL" id="JACPUR010000041">
    <property type="protein sequence ID" value="MBI3129405.1"/>
    <property type="molecule type" value="Genomic_DNA"/>
</dbReference>
<dbReference type="InterPro" id="IPR006115">
    <property type="entry name" value="6PGDH_NADP-bd"/>
</dbReference>
<gene>
    <name evidence="6" type="ORF">HYZ11_17480</name>
</gene>
<feature type="domain" description="6-phosphogluconate dehydrogenase NADP-binding" evidence="4">
    <location>
        <begin position="4"/>
        <end position="163"/>
    </location>
</feature>
<evidence type="ECO:0000313" key="7">
    <source>
        <dbReference type="Proteomes" id="UP000782312"/>
    </source>
</evidence>
<keyword evidence="2" id="KW-0520">NAD</keyword>
<feature type="domain" description="3-hydroxyisobutyrate dehydrogenase-like NAD-binding" evidence="5">
    <location>
        <begin position="166"/>
        <end position="285"/>
    </location>
</feature>
<reference evidence="6" key="1">
    <citation type="submission" date="2020-07" db="EMBL/GenBank/DDBJ databases">
        <title>Huge and variable diversity of episymbiotic CPR bacteria and DPANN archaea in groundwater ecosystems.</title>
        <authorList>
            <person name="He C.Y."/>
            <person name="Keren R."/>
            <person name="Whittaker M."/>
            <person name="Farag I.F."/>
            <person name="Doudna J."/>
            <person name="Cate J.H.D."/>
            <person name="Banfield J.F."/>
        </authorList>
    </citation>
    <scope>NUCLEOTIDE SEQUENCE</scope>
    <source>
        <strain evidence="6">NC_groundwater_763_Ag_S-0.2um_68_21</strain>
    </source>
</reference>
<dbReference type="Proteomes" id="UP000782312">
    <property type="component" value="Unassembled WGS sequence"/>
</dbReference>
<sequence>MGERVGIVGIGLMGSALSGNLLQAGFEVQGFDVDGRRVDEFAERGGVPVDSPAAAARGVKWLVTSLPTSEIVREAVLGRNGIAEGAGKGLIFCDATTSRPEDSARLGAEMAERGIRFLDAAVSGTSAMAWKKDLIIIAGGAKEDFEACKPYFAAVSRAAYHMGPVGAGALTKLIVNLVLAGNRLALAEGLALGEKAGMDGERLLSVLQDGACASKTMIDKGPKMIRGDYSPEGLIRTSLKDSRLMLEQGQKYGSPMLMTGVWSQLAQAAYQRGLADKDSVSVFEVLREMAGLPRRG</sequence>
<dbReference type="InterPro" id="IPR036291">
    <property type="entry name" value="NAD(P)-bd_dom_sf"/>
</dbReference>
<dbReference type="GO" id="GO:0051287">
    <property type="term" value="F:NAD binding"/>
    <property type="evidence" value="ECO:0007669"/>
    <property type="project" value="InterPro"/>
</dbReference>
<evidence type="ECO:0000313" key="6">
    <source>
        <dbReference type="EMBL" id="MBI3129405.1"/>
    </source>
</evidence>
<dbReference type="PANTHER" id="PTHR43060">
    <property type="entry name" value="3-HYDROXYISOBUTYRATE DEHYDROGENASE-LIKE 1, MITOCHONDRIAL-RELATED"/>
    <property type="match status" value="1"/>
</dbReference>
<evidence type="ECO:0000256" key="2">
    <source>
        <dbReference type="ARBA" id="ARBA00023027"/>
    </source>
</evidence>
<proteinExistence type="predicted"/>
<dbReference type="GO" id="GO:0050661">
    <property type="term" value="F:NADP binding"/>
    <property type="evidence" value="ECO:0007669"/>
    <property type="project" value="InterPro"/>
</dbReference>
<feature type="active site" evidence="3">
    <location>
        <position position="172"/>
    </location>
</feature>
<dbReference type="InterPro" id="IPR013328">
    <property type="entry name" value="6PGD_dom2"/>
</dbReference>
<organism evidence="6 7">
    <name type="scientific">Tectimicrobiota bacterium</name>
    <dbReference type="NCBI Taxonomy" id="2528274"/>
    <lineage>
        <taxon>Bacteria</taxon>
        <taxon>Pseudomonadati</taxon>
        <taxon>Nitrospinota/Tectimicrobiota group</taxon>
        <taxon>Candidatus Tectimicrobiota</taxon>
    </lineage>
</organism>
<dbReference type="InterPro" id="IPR029154">
    <property type="entry name" value="HIBADH-like_NADP-bd"/>
</dbReference>
<dbReference type="Pfam" id="PF14833">
    <property type="entry name" value="NAD_binding_11"/>
    <property type="match status" value="1"/>
</dbReference>
<protein>
    <submittedName>
        <fullName evidence="6">NAD(P)-dependent oxidoreductase</fullName>
    </submittedName>
</protein>
<dbReference type="PANTHER" id="PTHR43060:SF15">
    <property type="entry name" value="3-HYDROXYISOBUTYRATE DEHYDROGENASE-LIKE 1, MITOCHONDRIAL-RELATED"/>
    <property type="match status" value="1"/>
</dbReference>
<evidence type="ECO:0000259" key="4">
    <source>
        <dbReference type="Pfam" id="PF03446"/>
    </source>
</evidence>
<evidence type="ECO:0000256" key="3">
    <source>
        <dbReference type="PIRSR" id="PIRSR000103-1"/>
    </source>
</evidence>
<keyword evidence="1" id="KW-0560">Oxidoreductase</keyword>
<dbReference type="GO" id="GO:0016491">
    <property type="term" value="F:oxidoreductase activity"/>
    <property type="evidence" value="ECO:0007669"/>
    <property type="project" value="UniProtKB-KW"/>
</dbReference>
<evidence type="ECO:0000256" key="1">
    <source>
        <dbReference type="ARBA" id="ARBA00023002"/>
    </source>
</evidence>
<dbReference type="InterPro" id="IPR015815">
    <property type="entry name" value="HIBADH-related"/>
</dbReference>
<dbReference type="SUPFAM" id="SSF51735">
    <property type="entry name" value="NAD(P)-binding Rossmann-fold domains"/>
    <property type="match status" value="1"/>
</dbReference>
<dbReference type="Gene3D" id="1.10.1040.10">
    <property type="entry name" value="N-(1-d-carboxylethyl)-l-norvaline Dehydrogenase, domain 2"/>
    <property type="match status" value="1"/>
</dbReference>
<dbReference type="AlphaFoldDB" id="A0A932I117"/>
<dbReference type="Gene3D" id="3.40.50.720">
    <property type="entry name" value="NAD(P)-binding Rossmann-like Domain"/>
    <property type="match status" value="1"/>
</dbReference>
<name>A0A932I117_UNCTE</name>